<comment type="caution">
    <text evidence="1">The sequence shown here is derived from an EMBL/GenBank/DDBJ whole genome shotgun (WGS) entry which is preliminary data.</text>
</comment>
<dbReference type="AlphaFoldDB" id="A0A317QL71"/>
<dbReference type="Gene3D" id="1.10.1220.160">
    <property type="entry name" value="DNA sulphur modification protein DndE"/>
    <property type="match status" value="1"/>
</dbReference>
<gene>
    <name evidence="1" type="ORF">JD79_02650</name>
</gene>
<dbReference type="RefSeq" id="WP_110005877.1">
    <property type="nucleotide sequence ID" value="NZ_QGTX01000001.1"/>
</dbReference>
<organism evidence="1 2">
    <name type="scientific">Geodermatophilus normandii</name>
    <dbReference type="NCBI Taxonomy" id="1137989"/>
    <lineage>
        <taxon>Bacteria</taxon>
        <taxon>Bacillati</taxon>
        <taxon>Actinomycetota</taxon>
        <taxon>Actinomycetes</taxon>
        <taxon>Geodermatophilales</taxon>
        <taxon>Geodermatophilaceae</taxon>
        <taxon>Geodermatophilus</taxon>
    </lineage>
</organism>
<evidence type="ECO:0000313" key="2">
    <source>
        <dbReference type="Proteomes" id="UP000246661"/>
    </source>
</evidence>
<dbReference type="InterPro" id="IPR014969">
    <property type="entry name" value="DNA_S_DndE"/>
</dbReference>
<proteinExistence type="predicted"/>
<dbReference type="EMBL" id="QGTX01000001">
    <property type="protein sequence ID" value="PWW23476.1"/>
    <property type="molecule type" value="Genomic_DNA"/>
</dbReference>
<dbReference type="OrthoDB" id="512647at2"/>
<dbReference type="Proteomes" id="UP000246661">
    <property type="component" value="Unassembled WGS sequence"/>
</dbReference>
<dbReference type="InterPro" id="IPR038472">
    <property type="entry name" value="DndE_sf"/>
</dbReference>
<dbReference type="NCBIfam" id="TIGR03184">
    <property type="entry name" value="DNA_S_dndE"/>
    <property type="match status" value="1"/>
</dbReference>
<dbReference type="Pfam" id="PF08870">
    <property type="entry name" value="DndE"/>
    <property type="match status" value="1"/>
</dbReference>
<name>A0A317QL71_9ACTN</name>
<accession>A0A317QL71</accession>
<sequence>MKPQEATAQLHSVAPAPPATVRLSKQTREQIATLKRRTGIRHMNVLCRWALCRSLSEPSPPSILPSDTATEIEWDVFAGVGGQLWWNLVLEGASSRGVKPSSGEAEALFRAHIARGMSYLVGDPAIKDVTSLTRMALRTSSDGEPASVG</sequence>
<reference evidence="2" key="1">
    <citation type="submission" date="2018-05" db="EMBL/GenBank/DDBJ databases">
        <authorList>
            <person name="Klenk H.-P."/>
            <person name="Huntemann M."/>
            <person name="Clum A."/>
            <person name="Pillay M."/>
            <person name="Palaniappan K."/>
            <person name="Varghese N."/>
            <person name="Mikhailova N."/>
            <person name="Stamatis D."/>
            <person name="Reddy T."/>
            <person name="Daum C."/>
            <person name="Shapiro N."/>
            <person name="Ivanova N."/>
            <person name="Kyrpides N."/>
            <person name="Woyke T."/>
        </authorList>
    </citation>
    <scope>NUCLEOTIDE SEQUENCE [LARGE SCALE GENOMIC DNA]</scope>
    <source>
        <strain evidence="2">DSM 45417</strain>
    </source>
</reference>
<protein>
    <submittedName>
        <fullName evidence="1">DNA sulfur modification protein DndE</fullName>
    </submittedName>
</protein>
<keyword evidence="2" id="KW-1185">Reference proteome</keyword>
<evidence type="ECO:0000313" key="1">
    <source>
        <dbReference type="EMBL" id="PWW23476.1"/>
    </source>
</evidence>